<evidence type="ECO:0000313" key="2">
    <source>
        <dbReference type="EMBL" id="CAK51327.1"/>
    </source>
</evidence>
<feature type="compositionally biased region" description="Polar residues" evidence="1">
    <location>
        <begin position="67"/>
        <end position="79"/>
    </location>
</feature>
<dbReference type="Proteomes" id="UP000243681">
    <property type="component" value="Chromosome 1"/>
</dbReference>
<sequence>MSSKLIVLTGTHCRGTDSTRSLKSNVCSAGQQAASTSSSTTQAYFVQSAHVEIERHMCLAAFEAPFSTSPHGQASSLRLPQQRLAAYSKRRPWGNKN</sequence>
<dbReference type="EMBL" id="AM269894">
    <property type="protein sequence ID" value="CAK51327.1"/>
    <property type="molecule type" value="Genomic_DNA"/>
</dbReference>
<organism evidence="2 3">
    <name type="scientific">Eimeria tenella</name>
    <name type="common">Coccidian parasite</name>
    <dbReference type="NCBI Taxonomy" id="5802"/>
    <lineage>
        <taxon>Eukaryota</taxon>
        <taxon>Sar</taxon>
        <taxon>Alveolata</taxon>
        <taxon>Apicomplexa</taxon>
        <taxon>Conoidasida</taxon>
        <taxon>Coccidia</taxon>
        <taxon>Eucoccidiorida</taxon>
        <taxon>Eimeriorina</taxon>
        <taxon>Eimeriidae</taxon>
        <taxon>Eimeria</taxon>
    </lineage>
</organism>
<evidence type="ECO:0000313" key="3">
    <source>
        <dbReference type="Proteomes" id="UP000243681"/>
    </source>
</evidence>
<reference evidence="2 3" key="1">
    <citation type="journal article" date="2007" name="Genome Res.">
        <title>Sequencing and analysis of chromosome 1 of Eimeria tenella reveals a unique segmental organization.</title>
        <authorList>
            <person name="Ling K.H."/>
            <person name="Rajandream M.A."/>
            <person name="Rivailler P."/>
            <person name="Ivens A."/>
            <person name="Yap S.J."/>
            <person name="Madeira A.M.B.N."/>
            <person name="Mungall K."/>
            <person name="Billington K."/>
            <person name="Yee W.Y."/>
            <person name="Bankier A.T."/>
            <person name="Carroll F."/>
            <person name="Durham A.M."/>
            <person name="Peters N."/>
            <person name="Loo S.S."/>
            <person name="Mat-Isa M.N."/>
            <person name="Novaes J."/>
            <person name="Quail M."/>
            <person name="Rosli R."/>
            <person name="Shamsudin M.N."/>
            <person name="Sobreira T.J.P."/>
            <person name="Tivey A.R."/>
            <person name="Wai S.F."/>
            <person name="White S."/>
            <person name="Wu X."/>
            <person name="Kerhornou A.X."/>
            <person name="Blake D."/>
            <person name="Mohamed R."/>
            <person name="Shirley M."/>
            <person name="Gruber A."/>
            <person name="Berriman M."/>
            <person name="Tomley F."/>
            <person name="Dear P.H."/>
            <person name="Wan K.L."/>
        </authorList>
    </citation>
    <scope>NUCLEOTIDE SEQUENCE [LARGE SCALE GENOMIC DNA]</scope>
    <source>
        <strain evidence="2 3">Houghton</strain>
    </source>
</reference>
<name>C8TDJ1_EIMTE</name>
<proteinExistence type="predicted"/>
<dbReference type="AlphaFoldDB" id="C8TDJ1"/>
<evidence type="ECO:0000256" key="1">
    <source>
        <dbReference type="SAM" id="MobiDB-lite"/>
    </source>
</evidence>
<feature type="compositionally biased region" description="Basic residues" evidence="1">
    <location>
        <begin position="88"/>
        <end position="97"/>
    </location>
</feature>
<accession>C8TDJ1</accession>
<feature type="region of interest" description="Disordered" evidence="1">
    <location>
        <begin position="67"/>
        <end position="97"/>
    </location>
</feature>
<gene>
    <name evidence="2" type="ORF">eimer1623h09.tmp0001</name>
</gene>
<protein>
    <submittedName>
        <fullName evidence="2">Uncharacterized protein</fullName>
    </submittedName>
</protein>